<proteinExistence type="inferred from homology"/>
<evidence type="ECO:0000313" key="11">
    <source>
        <dbReference type="Proteomes" id="UP001149813"/>
    </source>
</evidence>
<dbReference type="OrthoDB" id="14603at2759"/>
<name>A0A9W7XVP5_9FUNG</name>
<evidence type="ECO:0000256" key="8">
    <source>
        <dbReference type="ARBA" id="ARBA00023136"/>
    </source>
</evidence>
<evidence type="ECO:0000313" key="10">
    <source>
        <dbReference type="EMBL" id="KAJ1721786.1"/>
    </source>
</evidence>
<keyword evidence="6" id="KW-1133">Transmembrane helix</keyword>
<dbReference type="InterPro" id="IPR022533">
    <property type="entry name" value="Cox20"/>
</dbReference>
<keyword evidence="11" id="KW-1185">Reference proteome</keyword>
<protein>
    <recommendedName>
        <fullName evidence="3">Cytochrome c oxidase assembly protein COX20, mitochondrial</fullName>
    </recommendedName>
</protein>
<evidence type="ECO:0000256" key="5">
    <source>
        <dbReference type="ARBA" id="ARBA00022792"/>
    </source>
</evidence>
<keyword evidence="4" id="KW-0812">Transmembrane</keyword>
<comment type="caution">
    <text evidence="10">The sequence shown here is derived from an EMBL/GenBank/DDBJ whole genome shotgun (WGS) entry which is preliminary data.</text>
</comment>
<evidence type="ECO:0000256" key="1">
    <source>
        <dbReference type="ARBA" id="ARBA00004273"/>
    </source>
</evidence>
<keyword evidence="8" id="KW-0472">Membrane</keyword>
<dbReference type="GO" id="GO:0033617">
    <property type="term" value="P:mitochondrial respiratory chain complex IV assembly"/>
    <property type="evidence" value="ECO:0007669"/>
    <property type="project" value="InterPro"/>
</dbReference>
<evidence type="ECO:0000256" key="2">
    <source>
        <dbReference type="ARBA" id="ARBA00009575"/>
    </source>
</evidence>
<evidence type="ECO:0000256" key="4">
    <source>
        <dbReference type="ARBA" id="ARBA00022692"/>
    </source>
</evidence>
<keyword evidence="7" id="KW-0496">Mitochondrion</keyword>
<dbReference type="PANTHER" id="PTHR31586">
    <property type="entry name" value="CYTOCHROME C OXIDASE PROTEIN 20"/>
    <property type="match status" value="1"/>
</dbReference>
<dbReference type="AlphaFoldDB" id="A0A9W7XVP5"/>
<sequence length="135" mass="14739">MADGDDKGSDLRGDERQQPPHKTFSDVAKAHRWDDFKNVLKEEPCAREGLIYGIASGVGVGLLHFVRNGRPVGAGNWAVGTFAAVAICAKQLCHYQKVHQRSKAHTLLEMQSKVATHVKGFEADQQDGDKSRGGK</sequence>
<dbReference type="Pfam" id="PF12597">
    <property type="entry name" value="Cox20"/>
    <property type="match status" value="1"/>
</dbReference>
<dbReference type="Proteomes" id="UP001149813">
    <property type="component" value="Unassembled WGS sequence"/>
</dbReference>
<evidence type="ECO:0000256" key="6">
    <source>
        <dbReference type="ARBA" id="ARBA00022989"/>
    </source>
</evidence>
<organism evidence="10 11">
    <name type="scientific">Coemansia erecta</name>
    <dbReference type="NCBI Taxonomy" id="147472"/>
    <lineage>
        <taxon>Eukaryota</taxon>
        <taxon>Fungi</taxon>
        <taxon>Fungi incertae sedis</taxon>
        <taxon>Zoopagomycota</taxon>
        <taxon>Kickxellomycotina</taxon>
        <taxon>Kickxellomycetes</taxon>
        <taxon>Kickxellales</taxon>
        <taxon>Kickxellaceae</taxon>
        <taxon>Coemansia</taxon>
    </lineage>
</organism>
<evidence type="ECO:0000256" key="9">
    <source>
        <dbReference type="SAM" id="MobiDB-lite"/>
    </source>
</evidence>
<gene>
    <name evidence="10" type="ORF">LPJ53_003739</name>
</gene>
<evidence type="ECO:0000256" key="3">
    <source>
        <dbReference type="ARBA" id="ARBA00017689"/>
    </source>
</evidence>
<keyword evidence="5" id="KW-0999">Mitochondrion inner membrane</keyword>
<feature type="region of interest" description="Disordered" evidence="9">
    <location>
        <begin position="1"/>
        <end position="27"/>
    </location>
</feature>
<evidence type="ECO:0000256" key="7">
    <source>
        <dbReference type="ARBA" id="ARBA00023128"/>
    </source>
</evidence>
<accession>A0A9W7XVP5</accession>
<dbReference type="GO" id="GO:0005743">
    <property type="term" value="C:mitochondrial inner membrane"/>
    <property type="evidence" value="ECO:0007669"/>
    <property type="project" value="UniProtKB-SubCell"/>
</dbReference>
<reference evidence="10" key="1">
    <citation type="submission" date="2022-07" db="EMBL/GenBank/DDBJ databases">
        <title>Phylogenomic reconstructions and comparative analyses of Kickxellomycotina fungi.</title>
        <authorList>
            <person name="Reynolds N.K."/>
            <person name="Stajich J.E."/>
            <person name="Barry K."/>
            <person name="Grigoriev I.V."/>
            <person name="Crous P."/>
            <person name="Smith M.E."/>
        </authorList>
    </citation>
    <scope>NUCLEOTIDE SEQUENCE</scope>
    <source>
        <strain evidence="10">NBRC 32514</strain>
    </source>
</reference>
<dbReference type="PANTHER" id="PTHR31586:SF1">
    <property type="entry name" value="CYTOCHROME C OXIDASE ASSEMBLY PROTEIN COX20, MITOCHONDRIAL"/>
    <property type="match status" value="1"/>
</dbReference>
<comment type="similarity">
    <text evidence="2">Belongs to the COX20 family.</text>
</comment>
<dbReference type="EMBL" id="JANBOJ010000149">
    <property type="protein sequence ID" value="KAJ1721786.1"/>
    <property type="molecule type" value="Genomic_DNA"/>
</dbReference>
<dbReference type="PRINTS" id="PR02049">
    <property type="entry name" value="PROTEINF36A"/>
</dbReference>
<comment type="subcellular location">
    <subcellularLocation>
        <location evidence="1">Mitochondrion inner membrane</location>
    </subcellularLocation>
</comment>
<feature type="compositionally biased region" description="Basic and acidic residues" evidence="9">
    <location>
        <begin position="1"/>
        <end position="18"/>
    </location>
</feature>